<gene>
    <name evidence="2" type="ORF">ACFO5X_25805</name>
</gene>
<dbReference type="RefSeq" id="WP_380723112.1">
    <property type="nucleotide sequence ID" value="NZ_JBHSGI010000034.1"/>
</dbReference>
<keyword evidence="1" id="KW-0732">Signal</keyword>
<dbReference type="Proteomes" id="UP001595973">
    <property type="component" value="Unassembled WGS sequence"/>
</dbReference>
<organism evidence="2 3">
    <name type="scientific">Seohaeicola nanhaiensis</name>
    <dbReference type="NCBI Taxonomy" id="1387282"/>
    <lineage>
        <taxon>Bacteria</taxon>
        <taxon>Pseudomonadati</taxon>
        <taxon>Pseudomonadota</taxon>
        <taxon>Alphaproteobacteria</taxon>
        <taxon>Rhodobacterales</taxon>
        <taxon>Roseobacteraceae</taxon>
        <taxon>Seohaeicola</taxon>
    </lineage>
</organism>
<dbReference type="EMBL" id="JBHSGI010000034">
    <property type="protein sequence ID" value="MFC4671990.1"/>
    <property type="molecule type" value="Genomic_DNA"/>
</dbReference>
<proteinExistence type="predicted"/>
<sequence>MRHIFVIIALIVTAWAFLPGAAQAHDMPHVDTGAAAMESDCADCPGMDDLGGHAPGVDCHNWAGCGPAVHALTTSLAFTLEPATSRSLRPHDTIDLKSVCLPRDLPPPRS</sequence>
<accession>A0ABV9KPX4</accession>
<feature type="chain" id="PRO_5047539663" evidence="1">
    <location>
        <begin position="25"/>
        <end position="110"/>
    </location>
</feature>
<evidence type="ECO:0000256" key="1">
    <source>
        <dbReference type="SAM" id="SignalP"/>
    </source>
</evidence>
<keyword evidence="3" id="KW-1185">Reference proteome</keyword>
<name>A0ABV9KPX4_9RHOB</name>
<feature type="signal peptide" evidence="1">
    <location>
        <begin position="1"/>
        <end position="24"/>
    </location>
</feature>
<evidence type="ECO:0000313" key="3">
    <source>
        <dbReference type="Proteomes" id="UP001595973"/>
    </source>
</evidence>
<protein>
    <submittedName>
        <fullName evidence="2">Uncharacterized protein</fullName>
    </submittedName>
</protein>
<comment type="caution">
    <text evidence="2">The sequence shown here is derived from an EMBL/GenBank/DDBJ whole genome shotgun (WGS) entry which is preliminary data.</text>
</comment>
<reference evidence="3" key="1">
    <citation type="journal article" date="2019" name="Int. J. Syst. Evol. Microbiol.">
        <title>The Global Catalogue of Microorganisms (GCM) 10K type strain sequencing project: providing services to taxonomists for standard genome sequencing and annotation.</title>
        <authorList>
            <consortium name="The Broad Institute Genomics Platform"/>
            <consortium name="The Broad Institute Genome Sequencing Center for Infectious Disease"/>
            <person name="Wu L."/>
            <person name="Ma J."/>
        </authorList>
    </citation>
    <scope>NUCLEOTIDE SEQUENCE [LARGE SCALE GENOMIC DNA]</scope>
    <source>
        <strain evidence="3">CGMCC 4.7283</strain>
    </source>
</reference>
<evidence type="ECO:0000313" key="2">
    <source>
        <dbReference type="EMBL" id="MFC4671990.1"/>
    </source>
</evidence>